<name>A0AAV6S6C3_SOLSE</name>
<protein>
    <submittedName>
        <fullName evidence="2">Uncharacterized protein</fullName>
    </submittedName>
</protein>
<gene>
    <name evidence="2" type="ORF">JOB18_042227</name>
</gene>
<dbReference type="AlphaFoldDB" id="A0AAV6S6C3"/>
<reference evidence="2 3" key="1">
    <citation type="journal article" date="2021" name="Sci. Rep.">
        <title>Chromosome anchoring in Senegalese sole (Solea senegalensis) reveals sex-associated markers and genome rearrangements in flatfish.</title>
        <authorList>
            <person name="Guerrero-Cozar I."/>
            <person name="Gomez-Garrido J."/>
            <person name="Berbel C."/>
            <person name="Martinez-Blanch J.F."/>
            <person name="Alioto T."/>
            <person name="Claros M.G."/>
            <person name="Gagnaire P.A."/>
            <person name="Manchado M."/>
        </authorList>
    </citation>
    <scope>NUCLEOTIDE SEQUENCE [LARGE SCALE GENOMIC DNA]</scope>
    <source>
        <strain evidence="2">Sse05_10M</strain>
    </source>
</reference>
<dbReference type="EMBL" id="JAGKHQ010000007">
    <property type="protein sequence ID" value="KAG7512888.1"/>
    <property type="molecule type" value="Genomic_DNA"/>
</dbReference>
<keyword evidence="3" id="KW-1185">Reference proteome</keyword>
<evidence type="ECO:0000313" key="2">
    <source>
        <dbReference type="EMBL" id="KAG7512888.1"/>
    </source>
</evidence>
<feature type="compositionally biased region" description="Basic and acidic residues" evidence="1">
    <location>
        <begin position="98"/>
        <end position="109"/>
    </location>
</feature>
<evidence type="ECO:0000256" key="1">
    <source>
        <dbReference type="SAM" id="MobiDB-lite"/>
    </source>
</evidence>
<feature type="compositionally biased region" description="Basic and acidic residues" evidence="1">
    <location>
        <begin position="213"/>
        <end position="227"/>
    </location>
</feature>
<dbReference type="Proteomes" id="UP000693946">
    <property type="component" value="Linkage Group LG15"/>
</dbReference>
<feature type="region of interest" description="Disordered" evidence="1">
    <location>
        <begin position="96"/>
        <end position="131"/>
    </location>
</feature>
<feature type="region of interest" description="Disordered" evidence="1">
    <location>
        <begin position="213"/>
        <end position="240"/>
    </location>
</feature>
<accession>A0AAV6S6C3</accession>
<evidence type="ECO:0000313" key="3">
    <source>
        <dbReference type="Proteomes" id="UP000693946"/>
    </source>
</evidence>
<sequence length="240" mass="26267">MQHLPNKGELRKACVSCAGTEDGGYSVYKCHLDCVQSHYHCGFVKNGLSRQQPQILLQLSTVTPASSPVSTVTPASSPVSTVTPAFTADHQKQTCVRGTEDHPYSKDLSSDVTVVKQEDTSSKTGSANDQGKKMSYSKYFITNSNHKIIRGNIVSPWTKKDDRVFILFEDDDQVDQVMHLLSGVVESPQTDKKSADRVASIIQSCTLISLDKDKDMDTCGTERDNTEPHVQGSEAQTGKP</sequence>
<comment type="caution">
    <text evidence="2">The sequence shown here is derived from an EMBL/GenBank/DDBJ whole genome shotgun (WGS) entry which is preliminary data.</text>
</comment>
<organism evidence="2 3">
    <name type="scientific">Solea senegalensis</name>
    <name type="common">Senegalese sole</name>
    <dbReference type="NCBI Taxonomy" id="28829"/>
    <lineage>
        <taxon>Eukaryota</taxon>
        <taxon>Metazoa</taxon>
        <taxon>Chordata</taxon>
        <taxon>Craniata</taxon>
        <taxon>Vertebrata</taxon>
        <taxon>Euteleostomi</taxon>
        <taxon>Actinopterygii</taxon>
        <taxon>Neopterygii</taxon>
        <taxon>Teleostei</taxon>
        <taxon>Neoteleostei</taxon>
        <taxon>Acanthomorphata</taxon>
        <taxon>Carangaria</taxon>
        <taxon>Pleuronectiformes</taxon>
        <taxon>Pleuronectoidei</taxon>
        <taxon>Soleidae</taxon>
        <taxon>Solea</taxon>
    </lineage>
</organism>
<proteinExistence type="predicted"/>